<dbReference type="PANTHER" id="PTHR11022:SF41">
    <property type="entry name" value="PEPTIDOGLYCAN-RECOGNITION PROTEIN LC-RELATED"/>
    <property type="match status" value="1"/>
</dbReference>
<dbReference type="PANTHER" id="PTHR11022">
    <property type="entry name" value="PEPTIDOGLYCAN RECOGNITION PROTEIN"/>
    <property type="match status" value="1"/>
</dbReference>
<dbReference type="PROSITE" id="PS51257">
    <property type="entry name" value="PROKAR_LIPOPROTEIN"/>
    <property type="match status" value="1"/>
</dbReference>
<dbReference type="GO" id="GO:0008745">
    <property type="term" value="F:N-acetylmuramoyl-L-alanine amidase activity"/>
    <property type="evidence" value="ECO:0007669"/>
    <property type="project" value="InterPro"/>
</dbReference>
<evidence type="ECO:0000256" key="1">
    <source>
        <dbReference type="ARBA" id="ARBA00007553"/>
    </source>
</evidence>
<accession>A0A2W5DWY1</accession>
<comment type="caution">
    <text evidence="5">The sequence shown here is derived from an EMBL/GenBank/DDBJ whole genome shotgun (WGS) entry which is preliminary data.</text>
</comment>
<dbReference type="SUPFAM" id="SSF55846">
    <property type="entry name" value="N-acetylmuramoyl-L-alanine amidase-like"/>
    <property type="match status" value="1"/>
</dbReference>
<keyword evidence="2" id="KW-0732">Signal</keyword>
<comment type="similarity">
    <text evidence="1">Belongs to the N-acetylmuramoyl-L-alanine amidase 2 family.</text>
</comment>
<dbReference type="EMBL" id="QFOD01000003">
    <property type="protein sequence ID" value="PZP35178.1"/>
    <property type="molecule type" value="Genomic_DNA"/>
</dbReference>
<dbReference type="Pfam" id="PF01510">
    <property type="entry name" value="Amidase_2"/>
    <property type="match status" value="1"/>
</dbReference>
<sequence>MIPRRTFCGALAAPLLGGCAAAPRGPAMPDIVPVAAWGGKPLAATAPPQTITEVTLHHQGEIWEDGRDVVAYLRHLQQWSRDTKHWVDIPYHYVIAREGRIYAARPLGVPGDTNTEYDPRGHALPMLVGNFEEQFPTDAQLRSAVDLTAWLLHSHGLTVAQIGSHRGFSRQTVCPGAHFQALLDDGSFQRAVAARLRA</sequence>
<proteinExistence type="inferred from homology"/>
<dbReference type="InterPro" id="IPR006619">
    <property type="entry name" value="PGRP_domain_met/bac"/>
</dbReference>
<dbReference type="InterPro" id="IPR036505">
    <property type="entry name" value="Amidase/PGRP_sf"/>
</dbReference>
<evidence type="ECO:0000259" key="3">
    <source>
        <dbReference type="SMART" id="SM00644"/>
    </source>
</evidence>
<gene>
    <name evidence="5" type="ORF">DI603_04700</name>
</gene>
<dbReference type="CDD" id="cd06583">
    <property type="entry name" value="PGRP"/>
    <property type="match status" value="1"/>
</dbReference>
<dbReference type="GO" id="GO:0008270">
    <property type="term" value="F:zinc ion binding"/>
    <property type="evidence" value="ECO:0007669"/>
    <property type="project" value="InterPro"/>
</dbReference>
<dbReference type="SMART" id="SM00644">
    <property type="entry name" value="Ami_2"/>
    <property type="match status" value="1"/>
</dbReference>
<feature type="chain" id="PRO_5015943402" evidence="2">
    <location>
        <begin position="22"/>
        <end position="198"/>
    </location>
</feature>
<feature type="signal peptide" evidence="2">
    <location>
        <begin position="1"/>
        <end position="21"/>
    </location>
</feature>
<organism evidence="5 6">
    <name type="scientific">Roseateles depolymerans</name>
    <dbReference type="NCBI Taxonomy" id="76731"/>
    <lineage>
        <taxon>Bacteria</taxon>
        <taxon>Pseudomonadati</taxon>
        <taxon>Pseudomonadota</taxon>
        <taxon>Betaproteobacteria</taxon>
        <taxon>Burkholderiales</taxon>
        <taxon>Sphaerotilaceae</taxon>
        <taxon>Roseateles</taxon>
    </lineage>
</organism>
<dbReference type="AlphaFoldDB" id="A0A2W5DWY1"/>
<dbReference type="InterPro" id="IPR002502">
    <property type="entry name" value="Amidase_domain"/>
</dbReference>
<dbReference type="SMART" id="SM00701">
    <property type="entry name" value="PGRP"/>
    <property type="match status" value="1"/>
</dbReference>
<evidence type="ECO:0000313" key="6">
    <source>
        <dbReference type="Proteomes" id="UP000249633"/>
    </source>
</evidence>
<feature type="domain" description="Peptidoglycan recognition protein family" evidence="4">
    <location>
        <begin position="29"/>
        <end position="169"/>
    </location>
</feature>
<dbReference type="Gene3D" id="3.40.80.10">
    <property type="entry name" value="Peptidoglycan recognition protein-like"/>
    <property type="match status" value="1"/>
</dbReference>
<dbReference type="GO" id="GO:0009253">
    <property type="term" value="P:peptidoglycan catabolic process"/>
    <property type="evidence" value="ECO:0007669"/>
    <property type="project" value="InterPro"/>
</dbReference>
<dbReference type="Proteomes" id="UP000249633">
    <property type="component" value="Unassembled WGS sequence"/>
</dbReference>
<reference evidence="5 6" key="1">
    <citation type="submission" date="2017-08" db="EMBL/GenBank/DDBJ databases">
        <title>Infants hospitalized years apart are colonized by the same room-sourced microbial strains.</title>
        <authorList>
            <person name="Brooks B."/>
            <person name="Olm M.R."/>
            <person name="Firek B.A."/>
            <person name="Baker R."/>
            <person name="Thomas B.C."/>
            <person name="Morowitz M.J."/>
            <person name="Banfield J.F."/>
        </authorList>
    </citation>
    <scope>NUCLEOTIDE SEQUENCE [LARGE SCALE GENOMIC DNA]</scope>
    <source>
        <strain evidence="5">S2_012_000_R2_81</strain>
    </source>
</reference>
<name>A0A2W5DWY1_9BURK</name>
<dbReference type="InterPro" id="IPR015510">
    <property type="entry name" value="PGRP"/>
</dbReference>
<protein>
    <submittedName>
        <fullName evidence="5">N-acetylmuramoyl-L-alanine amidase</fullName>
    </submittedName>
</protein>
<feature type="domain" description="N-acetylmuramoyl-L-alanine amidase" evidence="3">
    <location>
        <begin position="37"/>
        <end position="176"/>
    </location>
</feature>
<evidence type="ECO:0000256" key="2">
    <source>
        <dbReference type="SAM" id="SignalP"/>
    </source>
</evidence>
<evidence type="ECO:0000313" key="5">
    <source>
        <dbReference type="EMBL" id="PZP35178.1"/>
    </source>
</evidence>
<evidence type="ECO:0000259" key="4">
    <source>
        <dbReference type="SMART" id="SM00701"/>
    </source>
</evidence>